<evidence type="ECO:0000256" key="1">
    <source>
        <dbReference type="ARBA" id="ARBA00022729"/>
    </source>
</evidence>
<dbReference type="Pfam" id="PF03480">
    <property type="entry name" value="DctP"/>
    <property type="match status" value="1"/>
</dbReference>
<dbReference type="Proteomes" id="UP001260872">
    <property type="component" value="Unassembled WGS sequence"/>
</dbReference>
<comment type="caution">
    <text evidence="3">The sequence shown here is derived from an EMBL/GenBank/DDBJ whole genome shotgun (WGS) entry which is preliminary data.</text>
</comment>
<evidence type="ECO:0000313" key="4">
    <source>
        <dbReference type="Proteomes" id="UP001260872"/>
    </source>
</evidence>
<sequence length="365" mass="39828">MFKKSLRPVAVLGIAALGLSACGGGNGGSGEGDTIELRLTSYQPPNAAEPQATERWAQEIEERTDGRVSVEFFYQEALLPGGETLQGVADGRAEMGYIADAYYPAELPLTNVAGLPFLTHSPEAQGHAFAELYEENEDFRAEWENQGVHVLTWAPVPPNVVAVKEEPSGLEDFAGQQIRAIGYSGPAFEMAGMNPIALSQGEVYEALQRGVLDGTSGGSLDILIDRDYQEVAPHFVDLNSGNYAVTMNVINKRVWDDMPEDIQEIITEVSAQYMDTYIEVLADHEEEACDALLEAGGTATILPESEVAQWQEEASSQVLEQWLADAGNNSDADAQAFYDSYTELLQQYEAEAEYEPALQRCADRQ</sequence>
<dbReference type="InterPro" id="IPR018389">
    <property type="entry name" value="DctP_fam"/>
</dbReference>
<keyword evidence="4" id="KW-1185">Reference proteome</keyword>
<dbReference type="NCBIfam" id="NF037995">
    <property type="entry name" value="TRAP_S1"/>
    <property type="match status" value="1"/>
</dbReference>
<dbReference type="PANTHER" id="PTHR33376">
    <property type="match status" value="1"/>
</dbReference>
<keyword evidence="1 2" id="KW-0732">Signal</keyword>
<protein>
    <submittedName>
        <fullName evidence="3">C4-dicarboxylate TRAP transporter substrate-binding protein</fullName>
    </submittedName>
</protein>
<dbReference type="Gene3D" id="3.40.190.170">
    <property type="entry name" value="Bacterial extracellular solute-binding protein, family 7"/>
    <property type="match status" value="1"/>
</dbReference>
<gene>
    <name evidence="3" type="ORF">RH857_08920</name>
</gene>
<dbReference type="PANTHER" id="PTHR33376:SF15">
    <property type="entry name" value="BLL6794 PROTEIN"/>
    <property type="match status" value="1"/>
</dbReference>
<organism evidence="3 4">
    <name type="scientific">Nesterenkonia flava</name>
    <dbReference type="NCBI Taxonomy" id="469799"/>
    <lineage>
        <taxon>Bacteria</taxon>
        <taxon>Bacillati</taxon>
        <taxon>Actinomycetota</taxon>
        <taxon>Actinomycetes</taxon>
        <taxon>Micrococcales</taxon>
        <taxon>Micrococcaceae</taxon>
        <taxon>Nesterenkonia</taxon>
    </lineage>
</organism>
<name>A0ABU1FUB6_9MICC</name>
<dbReference type="PROSITE" id="PS51257">
    <property type="entry name" value="PROKAR_LIPOPROTEIN"/>
    <property type="match status" value="1"/>
</dbReference>
<feature type="signal peptide" evidence="2">
    <location>
        <begin position="1"/>
        <end position="23"/>
    </location>
</feature>
<dbReference type="CDD" id="cd13666">
    <property type="entry name" value="PBP2_TRAP_DctP_like_1"/>
    <property type="match status" value="1"/>
</dbReference>
<evidence type="ECO:0000313" key="3">
    <source>
        <dbReference type="EMBL" id="MDR5712249.1"/>
    </source>
</evidence>
<dbReference type="EMBL" id="JAVKGT010000021">
    <property type="protein sequence ID" value="MDR5712249.1"/>
    <property type="molecule type" value="Genomic_DNA"/>
</dbReference>
<dbReference type="InterPro" id="IPR038404">
    <property type="entry name" value="TRAP_DctP_sf"/>
</dbReference>
<proteinExistence type="predicted"/>
<feature type="chain" id="PRO_5047414717" evidence="2">
    <location>
        <begin position="24"/>
        <end position="365"/>
    </location>
</feature>
<dbReference type="RefSeq" id="WP_310537630.1">
    <property type="nucleotide sequence ID" value="NZ_BAAAOC010000086.1"/>
</dbReference>
<evidence type="ECO:0000256" key="2">
    <source>
        <dbReference type="SAM" id="SignalP"/>
    </source>
</evidence>
<reference evidence="4" key="1">
    <citation type="submission" date="2023-07" db="EMBL/GenBank/DDBJ databases">
        <title>Description of three actinobacteria isolated from air of manufacturing shop in a pharmaceutical factory.</title>
        <authorList>
            <person name="Zhang D.-F."/>
        </authorList>
    </citation>
    <scope>NUCLEOTIDE SEQUENCE [LARGE SCALE GENOMIC DNA]</scope>
    <source>
        <strain evidence="4">CCTCC AB 207010</strain>
    </source>
</reference>
<accession>A0ABU1FUB6</accession>